<dbReference type="OrthoDB" id="2951834at2759"/>
<evidence type="ECO:0000313" key="2">
    <source>
        <dbReference type="EMBL" id="PPJ54496.1"/>
    </source>
</evidence>
<comment type="caution">
    <text evidence="2">The sequence shown here is derived from an EMBL/GenBank/DDBJ whole genome shotgun (WGS) entry which is preliminary data.</text>
</comment>
<reference evidence="3" key="1">
    <citation type="journal article" date="2017" name="bioRxiv">
        <title>Conservation of a gene cluster reveals novel cercosporin biosynthetic mechanisms and extends production to the genus Colletotrichum.</title>
        <authorList>
            <person name="de Jonge R."/>
            <person name="Ebert M.K."/>
            <person name="Huitt-Roehl C.R."/>
            <person name="Pal P."/>
            <person name="Suttle J.C."/>
            <person name="Spanner R.E."/>
            <person name="Neubauer J.D."/>
            <person name="Jurick W.M.II."/>
            <person name="Stott K.A."/>
            <person name="Secor G.A."/>
            <person name="Thomma B.P.H.J."/>
            <person name="Van de Peer Y."/>
            <person name="Townsend C.A."/>
            <person name="Bolton M.D."/>
        </authorList>
    </citation>
    <scope>NUCLEOTIDE SEQUENCE [LARGE SCALE GENOMIC DNA]</scope>
    <source>
        <strain evidence="3">CBS538.71</strain>
    </source>
</reference>
<protein>
    <submittedName>
        <fullName evidence="2">Uncharacterized protein</fullName>
    </submittedName>
</protein>
<gene>
    <name evidence="2" type="ORF">CBER1_02475</name>
</gene>
<sequence length="206" mass="23497">MESSTAPTRKPPLSSLKPSSQDASPFFSIPGELRNRIYRLVLVKEHDVLVSHTGYTRSGLLGVCQQIAAEATAIYYEENTFQSLVTDYDSQVMYDLCRHLNAMKQRGLSVRIQGTFSLNSWSPTPSWKNLMLWLKRYFHREVTCGMVWGPIAARLLLRDEITFYTIGAMFSTAKALTDKVSWDTVEKALETSRQTLIHIDPAWRDD</sequence>
<proteinExistence type="predicted"/>
<feature type="region of interest" description="Disordered" evidence="1">
    <location>
        <begin position="1"/>
        <end position="22"/>
    </location>
</feature>
<feature type="compositionally biased region" description="Low complexity" evidence="1">
    <location>
        <begin position="11"/>
        <end position="20"/>
    </location>
</feature>
<dbReference type="AlphaFoldDB" id="A0A2S6C460"/>
<keyword evidence="3" id="KW-1185">Reference proteome</keyword>
<dbReference type="Proteomes" id="UP000237631">
    <property type="component" value="Unassembled WGS sequence"/>
</dbReference>
<name>A0A2S6C460_9PEZI</name>
<evidence type="ECO:0000313" key="3">
    <source>
        <dbReference type="Proteomes" id="UP000237631"/>
    </source>
</evidence>
<evidence type="ECO:0000256" key="1">
    <source>
        <dbReference type="SAM" id="MobiDB-lite"/>
    </source>
</evidence>
<organism evidence="2 3">
    <name type="scientific">Cercospora berteroae</name>
    <dbReference type="NCBI Taxonomy" id="357750"/>
    <lineage>
        <taxon>Eukaryota</taxon>
        <taxon>Fungi</taxon>
        <taxon>Dikarya</taxon>
        <taxon>Ascomycota</taxon>
        <taxon>Pezizomycotina</taxon>
        <taxon>Dothideomycetes</taxon>
        <taxon>Dothideomycetidae</taxon>
        <taxon>Mycosphaerellales</taxon>
        <taxon>Mycosphaerellaceae</taxon>
        <taxon>Cercospora</taxon>
    </lineage>
</organism>
<dbReference type="InterPro" id="IPR038883">
    <property type="entry name" value="AN11006-like"/>
</dbReference>
<dbReference type="PANTHER" id="PTHR42085">
    <property type="entry name" value="F-BOX DOMAIN-CONTAINING PROTEIN"/>
    <property type="match status" value="1"/>
</dbReference>
<dbReference type="EMBL" id="PNEN01000562">
    <property type="protein sequence ID" value="PPJ54496.1"/>
    <property type="molecule type" value="Genomic_DNA"/>
</dbReference>
<dbReference type="PANTHER" id="PTHR42085:SF2">
    <property type="entry name" value="F-BOX DOMAIN-CONTAINING PROTEIN"/>
    <property type="match status" value="1"/>
</dbReference>
<accession>A0A2S6C460</accession>